<protein>
    <submittedName>
        <fullName evidence="2">Uncharacterized protein</fullName>
    </submittedName>
</protein>
<gene>
    <name evidence="2" type="ORF">Sv326_0785</name>
</gene>
<dbReference type="EMBL" id="CP058998">
    <property type="protein sequence ID" value="QLJ52960.1"/>
    <property type="molecule type" value="Genomic_DNA"/>
</dbReference>
<dbReference type="Proteomes" id="UP000510821">
    <property type="component" value="Chromosome"/>
</dbReference>
<dbReference type="AlphaFoldDB" id="A0A7D6BFT9"/>
<keyword evidence="1" id="KW-0472">Membrane</keyword>
<reference evidence="3" key="1">
    <citation type="submission" date="2020-07" db="EMBL/GenBank/DDBJ databases">
        <title>Metabolic diversity and evolutionary history of the archaeal phylum ###Micrarchaeota### uncovered from a freshwater lake metagenome.</title>
        <authorList>
            <person name="Kadnikov V.V."/>
            <person name="Savvichev A.S."/>
            <person name="Mardanov A.V."/>
            <person name="Beletsky A.V."/>
            <person name="Chupakov A.V."/>
            <person name="Kokryatskaya N.M."/>
            <person name="Pimenov N.V."/>
            <person name="Ravin N.V."/>
        </authorList>
    </citation>
    <scope>NUCLEOTIDE SEQUENCE [LARGE SCALE GENOMIC DNA]</scope>
</reference>
<accession>A0A7D6BFT9</accession>
<proteinExistence type="predicted"/>
<evidence type="ECO:0000313" key="2">
    <source>
        <dbReference type="EMBL" id="QLJ52960.1"/>
    </source>
</evidence>
<keyword evidence="1" id="KW-0812">Transmembrane</keyword>
<evidence type="ECO:0000256" key="1">
    <source>
        <dbReference type="SAM" id="Phobius"/>
    </source>
</evidence>
<sequence length="139" mass="15232">MCTKGQISIEFYTALSAVLLLFISSLLFTMSFRKSEEDRQIRLSSVLLAQRIANSADLMHRNLCSEIGCSISIMLPSKIRGVSFSKEVDYNISFHSNLAVLTPEGYPPASAAASIPFDGLRISLNQTGQGKLLRMEVVG</sequence>
<dbReference type="KEGG" id="flt:Sv326_0785"/>
<organism evidence="2 3">
    <name type="scientific">Fermentimicrarchaeum limneticum</name>
    <dbReference type="NCBI Taxonomy" id="2795018"/>
    <lineage>
        <taxon>Archaea</taxon>
        <taxon>Candidatus Micrarchaeota</taxon>
        <taxon>Candidatus Fermentimicrarchaeales</taxon>
        <taxon>Candidatus Fermentimicrarchaeaceae</taxon>
        <taxon>Candidatus Fermentimicrarchaeum</taxon>
    </lineage>
</organism>
<evidence type="ECO:0000313" key="3">
    <source>
        <dbReference type="Proteomes" id="UP000510821"/>
    </source>
</evidence>
<keyword evidence="1" id="KW-1133">Transmembrane helix</keyword>
<name>A0A7D6BFT9_FERL1</name>
<feature type="transmembrane region" description="Helical" evidence="1">
    <location>
        <begin position="12"/>
        <end position="32"/>
    </location>
</feature>